<dbReference type="Proteomes" id="UP000823926">
    <property type="component" value="Unassembled WGS sequence"/>
</dbReference>
<sequence>MAKIPKNSTFVLPIGPYAGRLGNGKEVKSVLMSGIDETAVEPETQSVSVKESTSTDIAADRLQRNTNSLQGLCRAETGRGSYSVSGVREYPKISWTQPFFNLIKNDYCHDYHAD</sequence>
<proteinExistence type="predicted"/>
<organism evidence="1 2">
    <name type="scientific">Candidatus Rikenella faecigallinarum</name>
    <dbReference type="NCBI Taxonomy" id="2838745"/>
    <lineage>
        <taxon>Bacteria</taxon>
        <taxon>Pseudomonadati</taxon>
        <taxon>Bacteroidota</taxon>
        <taxon>Bacteroidia</taxon>
        <taxon>Bacteroidales</taxon>
        <taxon>Rikenellaceae</taxon>
        <taxon>Rikenella</taxon>
    </lineage>
</organism>
<reference evidence="1" key="1">
    <citation type="journal article" date="2021" name="PeerJ">
        <title>Extensive microbial diversity within the chicken gut microbiome revealed by metagenomics and culture.</title>
        <authorList>
            <person name="Gilroy R."/>
            <person name="Ravi A."/>
            <person name="Getino M."/>
            <person name="Pursley I."/>
            <person name="Horton D.L."/>
            <person name="Alikhan N.F."/>
            <person name="Baker D."/>
            <person name="Gharbi K."/>
            <person name="Hall N."/>
            <person name="Watson M."/>
            <person name="Adriaenssens E.M."/>
            <person name="Foster-Nyarko E."/>
            <person name="Jarju S."/>
            <person name="Secka A."/>
            <person name="Antonio M."/>
            <person name="Oren A."/>
            <person name="Chaudhuri R.R."/>
            <person name="La Ragione R."/>
            <person name="Hildebrand F."/>
            <person name="Pallen M.J."/>
        </authorList>
    </citation>
    <scope>NUCLEOTIDE SEQUENCE</scope>
    <source>
        <strain evidence="1">ChiBcec15-1070</strain>
    </source>
</reference>
<evidence type="ECO:0000313" key="1">
    <source>
        <dbReference type="EMBL" id="HIW11330.1"/>
    </source>
</evidence>
<protein>
    <submittedName>
        <fullName evidence="1">Uncharacterized protein</fullName>
    </submittedName>
</protein>
<reference evidence="1" key="2">
    <citation type="submission" date="2021-04" db="EMBL/GenBank/DDBJ databases">
        <authorList>
            <person name="Gilroy R."/>
        </authorList>
    </citation>
    <scope>NUCLEOTIDE SEQUENCE</scope>
    <source>
        <strain evidence="1">ChiBcec15-1070</strain>
    </source>
</reference>
<comment type="caution">
    <text evidence="1">The sequence shown here is derived from an EMBL/GenBank/DDBJ whole genome shotgun (WGS) entry which is preliminary data.</text>
</comment>
<dbReference type="EMBL" id="DXHL01000034">
    <property type="protein sequence ID" value="HIW11330.1"/>
    <property type="molecule type" value="Genomic_DNA"/>
</dbReference>
<accession>A0A9D1TZ35</accession>
<evidence type="ECO:0000313" key="2">
    <source>
        <dbReference type="Proteomes" id="UP000823926"/>
    </source>
</evidence>
<dbReference type="AlphaFoldDB" id="A0A9D1TZ35"/>
<name>A0A9D1TZ35_9BACT</name>
<gene>
    <name evidence="1" type="ORF">H9888_07530</name>
</gene>